<keyword evidence="3" id="KW-0677">Repeat</keyword>
<evidence type="ECO:0000256" key="1">
    <source>
        <dbReference type="ARBA" id="ARBA00005672"/>
    </source>
</evidence>
<dbReference type="Gene3D" id="2.130.10.10">
    <property type="entry name" value="YVTN repeat-like/Quinoprotein amine dehydrogenase"/>
    <property type="match status" value="2"/>
</dbReference>
<feature type="repeat" description="WD" evidence="4">
    <location>
        <begin position="203"/>
        <end position="245"/>
    </location>
</feature>
<dbReference type="OrthoDB" id="196957at2759"/>
<dbReference type="InterPro" id="IPR019775">
    <property type="entry name" value="WD40_repeat_CS"/>
</dbReference>
<dbReference type="Pfam" id="PF23609">
    <property type="entry name" value="Beta-prop_EIPR1"/>
    <property type="match status" value="1"/>
</dbReference>
<evidence type="ECO:0000256" key="4">
    <source>
        <dbReference type="PROSITE-ProRule" id="PRU00221"/>
    </source>
</evidence>
<dbReference type="PANTHER" id="PTHR14205:SF15">
    <property type="entry name" value="EARP AND GARP COMPLEX-INTERACTING PROTEIN 1"/>
    <property type="match status" value="1"/>
</dbReference>
<organism evidence="6 7">
    <name type="scientific">Intoshia linei</name>
    <dbReference type="NCBI Taxonomy" id="1819745"/>
    <lineage>
        <taxon>Eukaryota</taxon>
        <taxon>Metazoa</taxon>
        <taxon>Spiralia</taxon>
        <taxon>Lophotrochozoa</taxon>
        <taxon>Mesozoa</taxon>
        <taxon>Orthonectida</taxon>
        <taxon>Rhopaluridae</taxon>
        <taxon>Intoshia</taxon>
    </lineage>
</organism>
<evidence type="ECO:0000256" key="3">
    <source>
        <dbReference type="ARBA" id="ARBA00022737"/>
    </source>
</evidence>
<evidence type="ECO:0000256" key="2">
    <source>
        <dbReference type="ARBA" id="ARBA00022574"/>
    </source>
</evidence>
<name>A0A177BES9_9BILA</name>
<evidence type="ECO:0000313" key="7">
    <source>
        <dbReference type="Proteomes" id="UP000078046"/>
    </source>
</evidence>
<dbReference type="InterPro" id="IPR040323">
    <property type="entry name" value="EIPR1"/>
</dbReference>
<dbReference type="PROSITE" id="PS00678">
    <property type="entry name" value="WD_REPEATS_1"/>
    <property type="match status" value="1"/>
</dbReference>
<dbReference type="InterPro" id="IPR001680">
    <property type="entry name" value="WD40_rpt"/>
</dbReference>
<evidence type="ECO:0000313" key="6">
    <source>
        <dbReference type="EMBL" id="OAF72081.1"/>
    </source>
</evidence>
<gene>
    <name evidence="6" type="ORF">A3Q56_00125</name>
</gene>
<evidence type="ECO:0000259" key="5">
    <source>
        <dbReference type="Pfam" id="PF23609"/>
    </source>
</evidence>
<dbReference type="Proteomes" id="UP000078046">
    <property type="component" value="Unassembled WGS sequence"/>
</dbReference>
<reference evidence="6 7" key="1">
    <citation type="submission" date="2016-04" db="EMBL/GenBank/DDBJ databases">
        <title>The genome of Intoshia linei affirms orthonectids as highly simplified spiralians.</title>
        <authorList>
            <person name="Mikhailov K.V."/>
            <person name="Slusarev G.S."/>
            <person name="Nikitin M.A."/>
            <person name="Logacheva M.D."/>
            <person name="Penin A."/>
            <person name="Aleoshin V."/>
            <person name="Panchin Y.V."/>
        </authorList>
    </citation>
    <scope>NUCLEOTIDE SEQUENCE [LARGE SCALE GENOMIC DNA]</scope>
    <source>
        <strain evidence="6">Intl2013</strain>
        <tissue evidence="6">Whole animal</tissue>
    </source>
</reference>
<accession>A0A177BES9</accession>
<dbReference type="PANTHER" id="PTHR14205">
    <property type="entry name" value="WD-REPEAT PROTEIN"/>
    <property type="match status" value="1"/>
</dbReference>
<dbReference type="GO" id="GO:0016567">
    <property type="term" value="P:protein ubiquitination"/>
    <property type="evidence" value="ECO:0007669"/>
    <property type="project" value="TreeGrafter"/>
</dbReference>
<keyword evidence="2 4" id="KW-0853">WD repeat</keyword>
<dbReference type="AlphaFoldDB" id="A0A177BES9"/>
<comment type="caution">
    <text evidence="6">The sequence shown here is derived from an EMBL/GenBank/DDBJ whole genome shotgun (WGS) entry which is preliminary data.</text>
</comment>
<proteinExistence type="inferred from homology"/>
<keyword evidence="7" id="KW-1185">Reference proteome</keyword>
<sequence>MNFVDPVVYVLEKQTRCMTSVKANSETVSFIVGTQSLTSENAIHQFKFTSDKKLQNTLYTHQNEIWDIASSYFDGNILSTIDPTIQKYSTSVWEMNESENNLELLHTFADSNTLYTLLWNPVQENCIALCNEKSIELYDINEEKAISSNPTFSYLFDKEYMIGRKFTIAKWSMHYGGNQMFCSHDYNVYSFDKRTNKKIDNLFLSHKYQIRDFDFNPNAYYQIVTATDNGFLTFWDVRSAKEPIYSFKVHHNWIWNVRYNPSHDELVLSSSSDTRVKLTRTGNISSAALFETKSEHLEKKYEDDKIEDCVELCLNDKCVSSNSTLNGFDDLRDQTTKNERSANLKKNPHILRTYDDNEDSVYSMEWSSADPWIFASLSYDGRFTINCIDRKIKYEILL</sequence>
<dbReference type="InterPro" id="IPR059104">
    <property type="entry name" value="Beta-prop_EIPR1-like"/>
</dbReference>
<dbReference type="EMBL" id="LWCA01000005">
    <property type="protein sequence ID" value="OAF72081.1"/>
    <property type="molecule type" value="Genomic_DNA"/>
</dbReference>
<dbReference type="PROSITE" id="PS50082">
    <property type="entry name" value="WD_REPEATS_2"/>
    <property type="match status" value="1"/>
</dbReference>
<feature type="domain" description="EIPR1-like beta-propeller" evidence="5">
    <location>
        <begin position="7"/>
        <end position="278"/>
    </location>
</feature>
<dbReference type="SUPFAM" id="SSF101908">
    <property type="entry name" value="Putative isomerase YbhE"/>
    <property type="match status" value="1"/>
</dbReference>
<dbReference type="SMART" id="SM00320">
    <property type="entry name" value="WD40"/>
    <property type="match status" value="5"/>
</dbReference>
<dbReference type="InterPro" id="IPR015943">
    <property type="entry name" value="WD40/YVTN_repeat-like_dom_sf"/>
</dbReference>
<protein>
    <recommendedName>
        <fullName evidence="5">EIPR1-like beta-propeller domain-containing protein</fullName>
    </recommendedName>
</protein>
<dbReference type="Pfam" id="PF00400">
    <property type="entry name" value="WD40"/>
    <property type="match status" value="1"/>
</dbReference>
<comment type="similarity">
    <text evidence="1">Belongs to the WD repeat EIPR1 family.</text>
</comment>